<protein>
    <submittedName>
        <fullName evidence="11">Sushi like protein</fullName>
    </submittedName>
</protein>
<feature type="transmembrane region" description="Helical" evidence="8">
    <location>
        <begin position="355"/>
        <end position="379"/>
    </location>
</feature>
<sequence length="488" mass="54566">MFLKYPLSFQAPSIICLAVWVLLIPQYFCATTTCPPPDFPEGGSYTPIQSEYEVGSRISISCKDKFTRFGTDRMTCQTTGRWSGETPFCDSPTKIKNPIASSRVHQRESVVIDGSPNTCFQTLNGTAENLRVFLARPATVYAVMMYLPKGYHNFKILLSEHRNTPLSNAALCHINEEYFAESYWVRYFCNDNNVKAELVTVQVNSGRPSSLSICEIDVYTKDDEWCRDPPENLVLNGQLEINRNKAMLTCNEGFKEKDNRRVYATCEGNKWSYLRLQCMEILCDSAVTNISNSEGQWDINGKTSKISVGTTMSLKCKEGYKPEGKPLTVTCLKNGNWTKTSAICKKGKPQKDYKILAIAVGAVVALIILILLGLTIFLIQRKKSREVVVIYKPGENNSYSAPPSVGGHSNTGLSEAEYSTVYYEAIQNNQFDPRAPPPKPPNLAPKLDRGYSKPVDDRSPYTNTPNQYPTDLAFGTLTKSSSLYNSMN</sequence>
<dbReference type="Gene3D" id="2.10.70.10">
    <property type="entry name" value="Complement Module, domain 1"/>
    <property type="match status" value="2"/>
</dbReference>
<evidence type="ECO:0000256" key="8">
    <source>
        <dbReference type="SAM" id="Phobius"/>
    </source>
</evidence>
<keyword evidence="12" id="KW-1185">Reference proteome</keyword>
<dbReference type="Gene3D" id="2.60.120.260">
    <property type="entry name" value="Galactose-binding domain-like"/>
    <property type="match status" value="1"/>
</dbReference>
<dbReference type="SMART" id="SM00032">
    <property type="entry name" value="CCP"/>
    <property type="match status" value="3"/>
</dbReference>
<dbReference type="PROSITE" id="PS50923">
    <property type="entry name" value="SUSHI"/>
    <property type="match status" value="2"/>
</dbReference>
<dbReference type="Proteomes" id="UP000807504">
    <property type="component" value="Unassembled WGS sequence"/>
</dbReference>
<evidence type="ECO:0000256" key="3">
    <source>
        <dbReference type="ARBA" id="ARBA00022737"/>
    </source>
</evidence>
<evidence type="ECO:0000256" key="7">
    <source>
        <dbReference type="SAM" id="MobiDB-lite"/>
    </source>
</evidence>
<keyword evidence="2 9" id="KW-0732">Signal</keyword>
<keyword evidence="8" id="KW-0812">Transmembrane</keyword>
<evidence type="ECO:0000256" key="6">
    <source>
        <dbReference type="PROSITE-ProRule" id="PRU00302"/>
    </source>
</evidence>
<dbReference type="SUPFAM" id="SSF57535">
    <property type="entry name" value="Complement control module/SCR domain"/>
    <property type="match status" value="3"/>
</dbReference>
<proteinExistence type="predicted"/>
<dbReference type="SUPFAM" id="SSF49785">
    <property type="entry name" value="Galactose-binding domain-like"/>
    <property type="match status" value="1"/>
</dbReference>
<keyword evidence="8" id="KW-1133">Transmembrane helix</keyword>
<reference evidence="11" key="2">
    <citation type="submission" date="2020-06" db="EMBL/GenBank/DDBJ databases">
        <authorList>
            <person name="Sheffer M."/>
        </authorList>
    </citation>
    <scope>NUCLEOTIDE SEQUENCE</scope>
</reference>
<comment type="caution">
    <text evidence="11">The sequence shown here is derived from an EMBL/GenBank/DDBJ whole genome shotgun (WGS) entry which is preliminary data.</text>
</comment>
<keyword evidence="5" id="KW-0325">Glycoprotein</keyword>
<feature type="domain" description="Sushi" evidence="10">
    <location>
        <begin position="32"/>
        <end position="91"/>
    </location>
</feature>
<feature type="compositionally biased region" description="Pro residues" evidence="7">
    <location>
        <begin position="434"/>
        <end position="443"/>
    </location>
</feature>
<accession>A0A8T0EK29</accession>
<dbReference type="Pfam" id="PF00084">
    <property type="entry name" value="Sushi"/>
    <property type="match status" value="2"/>
</dbReference>
<feature type="compositionally biased region" description="Basic and acidic residues" evidence="7">
    <location>
        <begin position="446"/>
        <end position="459"/>
    </location>
</feature>
<gene>
    <name evidence="11" type="ORF">HNY73_019088</name>
</gene>
<keyword evidence="4 6" id="KW-1015">Disulfide bond</keyword>
<dbReference type="InterPro" id="IPR008979">
    <property type="entry name" value="Galactose-bd-like_sf"/>
</dbReference>
<evidence type="ECO:0000256" key="5">
    <source>
        <dbReference type="ARBA" id="ARBA00023180"/>
    </source>
</evidence>
<keyword evidence="3" id="KW-0677">Repeat</keyword>
<name>A0A8T0EK29_ARGBR</name>
<dbReference type="InterPro" id="IPR000436">
    <property type="entry name" value="Sushi_SCR_CCP_dom"/>
</dbReference>
<feature type="region of interest" description="Disordered" evidence="7">
    <location>
        <begin position="429"/>
        <end position="473"/>
    </location>
</feature>
<feature type="chain" id="PRO_5035754935" evidence="9">
    <location>
        <begin position="31"/>
        <end position="488"/>
    </location>
</feature>
<organism evidence="11 12">
    <name type="scientific">Argiope bruennichi</name>
    <name type="common">Wasp spider</name>
    <name type="synonym">Aranea bruennichi</name>
    <dbReference type="NCBI Taxonomy" id="94029"/>
    <lineage>
        <taxon>Eukaryota</taxon>
        <taxon>Metazoa</taxon>
        <taxon>Ecdysozoa</taxon>
        <taxon>Arthropoda</taxon>
        <taxon>Chelicerata</taxon>
        <taxon>Arachnida</taxon>
        <taxon>Araneae</taxon>
        <taxon>Araneomorphae</taxon>
        <taxon>Entelegynae</taxon>
        <taxon>Araneoidea</taxon>
        <taxon>Araneidae</taxon>
        <taxon>Argiope</taxon>
    </lineage>
</organism>
<reference evidence="11" key="1">
    <citation type="journal article" date="2020" name="bioRxiv">
        <title>Chromosome-level reference genome of the European wasp spider Argiope bruennichi: a resource for studies on range expansion and evolutionary adaptation.</title>
        <authorList>
            <person name="Sheffer M.M."/>
            <person name="Hoppe A."/>
            <person name="Krehenwinkel H."/>
            <person name="Uhl G."/>
            <person name="Kuss A.W."/>
            <person name="Jensen L."/>
            <person name="Jensen C."/>
            <person name="Gillespie R.G."/>
            <person name="Hoff K.J."/>
            <person name="Prost S."/>
        </authorList>
    </citation>
    <scope>NUCLEOTIDE SEQUENCE</scope>
</reference>
<evidence type="ECO:0000313" key="12">
    <source>
        <dbReference type="Proteomes" id="UP000807504"/>
    </source>
</evidence>
<keyword evidence="1 6" id="KW-0768">Sushi</keyword>
<feature type="compositionally biased region" description="Polar residues" evidence="7">
    <location>
        <begin position="460"/>
        <end position="469"/>
    </location>
</feature>
<evidence type="ECO:0000256" key="1">
    <source>
        <dbReference type="ARBA" id="ARBA00022659"/>
    </source>
</evidence>
<feature type="disulfide bond" evidence="6">
    <location>
        <begin position="62"/>
        <end position="89"/>
    </location>
</feature>
<evidence type="ECO:0000259" key="10">
    <source>
        <dbReference type="PROSITE" id="PS50923"/>
    </source>
</evidence>
<dbReference type="InterPro" id="IPR035976">
    <property type="entry name" value="Sushi/SCR/CCP_sf"/>
</dbReference>
<comment type="caution">
    <text evidence="6">Lacks conserved residue(s) required for the propagation of feature annotation.</text>
</comment>
<evidence type="ECO:0000256" key="9">
    <source>
        <dbReference type="SAM" id="SignalP"/>
    </source>
</evidence>
<feature type="signal peptide" evidence="9">
    <location>
        <begin position="1"/>
        <end position="30"/>
    </location>
</feature>
<dbReference type="PANTHER" id="PTHR46393:SF7">
    <property type="entry name" value="COMPLEMENT C2"/>
    <property type="match status" value="1"/>
</dbReference>
<evidence type="ECO:0000256" key="4">
    <source>
        <dbReference type="ARBA" id="ARBA00023157"/>
    </source>
</evidence>
<evidence type="ECO:0000313" key="11">
    <source>
        <dbReference type="EMBL" id="KAF8771708.1"/>
    </source>
</evidence>
<dbReference type="PANTHER" id="PTHR46393">
    <property type="entry name" value="SUSHI DOMAIN-CONTAINING PROTEIN"/>
    <property type="match status" value="1"/>
</dbReference>
<dbReference type="CDD" id="cd00033">
    <property type="entry name" value="CCP"/>
    <property type="match status" value="2"/>
</dbReference>
<dbReference type="EMBL" id="JABXBU010002228">
    <property type="protein sequence ID" value="KAF8771708.1"/>
    <property type="molecule type" value="Genomic_DNA"/>
</dbReference>
<keyword evidence="8" id="KW-0472">Membrane</keyword>
<feature type="domain" description="Sushi" evidence="10">
    <location>
        <begin position="281"/>
        <end position="346"/>
    </location>
</feature>
<dbReference type="AlphaFoldDB" id="A0A8T0EK29"/>
<evidence type="ECO:0000256" key="2">
    <source>
        <dbReference type="ARBA" id="ARBA00022729"/>
    </source>
</evidence>